<keyword evidence="3 5" id="KW-1133">Transmembrane helix</keyword>
<reference evidence="7" key="1">
    <citation type="submission" date="2020-02" db="EMBL/GenBank/DDBJ databases">
        <authorList>
            <person name="Fontana A."/>
            <person name="Patrone V."/>
            <person name="Morelli L."/>
        </authorList>
    </citation>
    <scope>NUCLEOTIDE SEQUENCE</scope>
    <source>
        <strain evidence="6">CCUG 30943</strain>
        <strain evidence="7">CCUG 43002</strain>
    </source>
</reference>
<reference evidence="7 8" key="2">
    <citation type="journal article" date="2021" name="Int. J. Food Microbiol.">
        <title>Safety demonstration of a microbial species for use in the food chain: Weissella confusa.</title>
        <authorList>
            <person name="Bourdichon F."/>
            <person name="Patrone V."/>
            <person name="Fontana A."/>
            <person name="Milani G."/>
            <person name="Morelli L."/>
        </authorList>
    </citation>
    <scope>NUCLEOTIDE SEQUENCE [LARGE SCALE GENOMIC DNA]</scope>
    <source>
        <strain evidence="6">CCUG 30943</strain>
        <strain evidence="7 8">CCUG 43002</strain>
    </source>
</reference>
<dbReference type="OrthoDB" id="188924at2"/>
<organism evidence="7 8">
    <name type="scientific">Weissella confusa</name>
    <name type="common">Lactobacillus confusus</name>
    <dbReference type="NCBI Taxonomy" id="1583"/>
    <lineage>
        <taxon>Bacteria</taxon>
        <taxon>Bacillati</taxon>
        <taxon>Bacillota</taxon>
        <taxon>Bacilli</taxon>
        <taxon>Lactobacillales</taxon>
        <taxon>Lactobacillaceae</taxon>
        <taxon>Weissella</taxon>
    </lineage>
</organism>
<dbReference type="GO" id="GO:0030026">
    <property type="term" value="P:intracellular manganese ion homeostasis"/>
    <property type="evidence" value="ECO:0007669"/>
    <property type="project" value="InterPro"/>
</dbReference>
<feature type="transmembrane region" description="Helical" evidence="5">
    <location>
        <begin position="21"/>
        <end position="38"/>
    </location>
</feature>
<feature type="transmembrane region" description="Helical" evidence="5">
    <location>
        <begin position="44"/>
        <end position="63"/>
    </location>
</feature>
<comment type="subcellular location">
    <subcellularLocation>
        <location evidence="1">Endomembrane system</location>
        <topology evidence="1">Multi-pass membrane protein</topology>
    </subcellularLocation>
</comment>
<keyword evidence="4 5" id="KW-0472">Membrane</keyword>
<dbReference type="RefSeq" id="WP_003610699.1">
    <property type="nucleotide sequence ID" value="NZ_BJZE01000013.1"/>
</dbReference>
<gene>
    <name evidence="7" type="ORF">HAU20_01835</name>
    <name evidence="6" type="ORF">HAU43_03585</name>
</gene>
<keyword evidence="2 5" id="KW-0812">Transmembrane</keyword>
<dbReference type="EMBL" id="JAAOCX010000003">
    <property type="protein sequence ID" value="MBJ7632184.1"/>
    <property type="molecule type" value="Genomic_DNA"/>
</dbReference>
<evidence type="ECO:0000256" key="4">
    <source>
        <dbReference type="ARBA" id="ARBA00023136"/>
    </source>
</evidence>
<evidence type="ECO:0000313" key="7">
    <source>
        <dbReference type="EMBL" id="MBJ7638132.1"/>
    </source>
</evidence>
<feature type="transmembrane region" description="Helical" evidence="5">
    <location>
        <begin position="142"/>
        <end position="168"/>
    </location>
</feature>
<dbReference type="Pfam" id="PF01988">
    <property type="entry name" value="VIT1"/>
    <property type="match status" value="1"/>
</dbReference>
<feature type="transmembrane region" description="Helical" evidence="5">
    <location>
        <begin position="174"/>
        <end position="193"/>
    </location>
</feature>
<dbReference type="GO" id="GO:0012505">
    <property type="term" value="C:endomembrane system"/>
    <property type="evidence" value="ECO:0007669"/>
    <property type="project" value="UniProtKB-SubCell"/>
</dbReference>
<dbReference type="Proteomes" id="UP000728106">
    <property type="component" value="Unassembled WGS sequence"/>
</dbReference>
<dbReference type="EMBL" id="JAAOCP010000002">
    <property type="protein sequence ID" value="MBJ7638132.1"/>
    <property type="molecule type" value="Genomic_DNA"/>
</dbReference>
<sequence>MAKDKQTLAQRNNLIRASVMGANDGILSVSGIVIGVAGATTNSFAIFIAGFAGALAGTVSMAMGEYVSVHSQNDAQIKAEAVQNDALNNRYDEEFAFVQKKYEAQGISEHLANKATQEMMEKDALGTTVRERYGFTLHHEMSAVGAAIASMVSFPLGSLLPMLAITLFPPHIRVAATGVAVLIALAITGYSAAHLSGANEKKATLRNVVAGVFTMIVTFYIGTLIGR</sequence>
<dbReference type="GO" id="GO:0005384">
    <property type="term" value="F:manganese ion transmembrane transporter activity"/>
    <property type="evidence" value="ECO:0007669"/>
    <property type="project" value="InterPro"/>
</dbReference>
<dbReference type="AlphaFoldDB" id="A0A1T4J7N5"/>
<evidence type="ECO:0000313" key="8">
    <source>
        <dbReference type="Proteomes" id="UP000728106"/>
    </source>
</evidence>
<evidence type="ECO:0000256" key="2">
    <source>
        <dbReference type="ARBA" id="ARBA00022692"/>
    </source>
</evidence>
<evidence type="ECO:0000256" key="3">
    <source>
        <dbReference type="ARBA" id="ARBA00022989"/>
    </source>
</evidence>
<proteinExistence type="predicted"/>
<keyword evidence="8" id="KW-1185">Reference proteome</keyword>
<dbReference type="CDD" id="cd02432">
    <property type="entry name" value="Nodulin-21_like_1"/>
    <property type="match status" value="1"/>
</dbReference>
<dbReference type="PANTHER" id="PTHR31851">
    <property type="entry name" value="FE(2+)/MN(2+) TRANSPORTER PCL1"/>
    <property type="match status" value="1"/>
</dbReference>
<dbReference type="GeneID" id="57979765"/>
<comment type="caution">
    <text evidence="7">The sequence shown here is derived from an EMBL/GenBank/DDBJ whole genome shotgun (WGS) entry which is preliminary data.</text>
</comment>
<feature type="transmembrane region" description="Helical" evidence="5">
    <location>
        <begin position="205"/>
        <end position="225"/>
    </location>
</feature>
<evidence type="ECO:0000256" key="1">
    <source>
        <dbReference type="ARBA" id="ARBA00004127"/>
    </source>
</evidence>
<name>A0A1T4J7N5_WEICO</name>
<evidence type="ECO:0000256" key="5">
    <source>
        <dbReference type="SAM" id="Phobius"/>
    </source>
</evidence>
<evidence type="ECO:0000313" key="6">
    <source>
        <dbReference type="EMBL" id="MBJ7632184.1"/>
    </source>
</evidence>
<accession>A0A1T4J7N5</accession>
<dbReference type="InterPro" id="IPR008217">
    <property type="entry name" value="Ccc1_fam"/>
</dbReference>
<protein>
    <submittedName>
        <fullName evidence="7">VIT family protein</fullName>
    </submittedName>
</protein>
<dbReference type="Proteomes" id="UP000808038">
    <property type="component" value="Unassembled WGS sequence"/>
</dbReference>